<dbReference type="AlphaFoldDB" id="A0AAD8WGX1"/>
<name>A0AAD8WGX1_LOLMU</name>
<dbReference type="Proteomes" id="UP001231189">
    <property type="component" value="Unassembled WGS sequence"/>
</dbReference>
<comment type="caution">
    <text evidence="2">The sequence shown here is derived from an EMBL/GenBank/DDBJ whole genome shotgun (WGS) entry which is preliminary data.</text>
</comment>
<evidence type="ECO:0000313" key="2">
    <source>
        <dbReference type="EMBL" id="KAK1662212.1"/>
    </source>
</evidence>
<evidence type="ECO:0000256" key="1">
    <source>
        <dbReference type="SAM" id="MobiDB-lite"/>
    </source>
</evidence>
<gene>
    <name evidence="2" type="ORF">QYE76_050371</name>
</gene>
<evidence type="ECO:0000313" key="3">
    <source>
        <dbReference type="Proteomes" id="UP001231189"/>
    </source>
</evidence>
<protein>
    <submittedName>
        <fullName evidence="2">Uncharacterized protein</fullName>
    </submittedName>
</protein>
<keyword evidence="3" id="KW-1185">Reference proteome</keyword>
<proteinExistence type="predicted"/>
<organism evidence="2 3">
    <name type="scientific">Lolium multiflorum</name>
    <name type="common">Italian ryegrass</name>
    <name type="synonym">Lolium perenne subsp. multiflorum</name>
    <dbReference type="NCBI Taxonomy" id="4521"/>
    <lineage>
        <taxon>Eukaryota</taxon>
        <taxon>Viridiplantae</taxon>
        <taxon>Streptophyta</taxon>
        <taxon>Embryophyta</taxon>
        <taxon>Tracheophyta</taxon>
        <taxon>Spermatophyta</taxon>
        <taxon>Magnoliopsida</taxon>
        <taxon>Liliopsida</taxon>
        <taxon>Poales</taxon>
        <taxon>Poaceae</taxon>
        <taxon>BOP clade</taxon>
        <taxon>Pooideae</taxon>
        <taxon>Poodae</taxon>
        <taxon>Poeae</taxon>
        <taxon>Poeae Chloroplast Group 2 (Poeae type)</taxon>
        <taxon>Loliodinae</taxon>
        <taxon>Loliinae</taxon>
        <taxon>Lolium</taxon>
    </lineage>
</organism>
<sequence>MAKKGAKKPPGKETKGAKAPFAKPRKASALKKKPEGWTDDQWHQDCLRRNLSTAEWKGRRAAQLEKKALAARAHQHALAGCIAATNASPWRTMLSPYISGVLSPSTSGFYNDCSSATPGCMTPNLSPRYEDALPHGGFNPNAMFYSPMYKPGPGPEGAPFNGRRC</sequence>
<accession>A0AAD8WGX1</accession>
<feature type="region of interest" description="Disordered" evidence="1">
    <location>
        <begin position="1"/>
        <end position="38"/>
    </location>
</feature>
<dbReference type="EMBL" id="JAUUTY010000003">
    <property type="protein sequence ID" value="KAK1662212.1"/>
    <property type="molecule type" value="Genomic_DNA"/>
</dbReference>
<reference evidence="2" key="1">
    <citation type="submission" date="2023-07" db="EMBL/GenBank/DDBJ databases">
        <title>A chromosome-level genome assembly of Lolium multiflorum.</title>
        <authorList>
            <person name="Chen Y."/>
            <person name="Copetti D."/>
            <person name="Kolliker R."/>
            <person name="Studer B."/>
        </authorList>
    </citation>
    <scope>NUCLEOTIDE SEQUENCE</scope>
    <source>
        <strain evidence="2">02402/16</strain>
        <tissue evidence="2">Leaf</tissue>
    </source>
</reference>